<keyword evidence="4" id="KW-0812">Transmembrane</keyword>
<evidence type="ECO:0000256" key="3">
    <source>
        <dbReference type="SAM" id="MobiDB-lite"/>
    </source>
</evidence>
<dbReference type="SUPFAM" id="SSF51735">
    <property type="entry name" value="NAD(P)-binding Rossmann-fold domains"/>
    <property type="match status" value="1"/>
</dbReference>
<keyword evidence="4" id="KW-0472">Membrane</keyword>
<organism evidence="6 7">
    <name type="scientific">Tetrabaena socialis</name>
    <dbReference type="NCBI Taxonomy" id="47790"/>
    <lineage>
        <taxon>Eukaryota</taxon>
        <taxon>Viridiplantae</taxon>
        <taxon>Chlorophyta</taxon>
        <taxon>core chlorophytes</taxon>
        <taxon>Chlorophyceae</taxon>
        <taxon>CS clade</taxon>
        <taxon>Chlamydomonadales</taxon>
        <taxon>Tetrabaenaceae</taxon>
        <taxon>Tetrabaena</taxon>
    </lineage>
</organism>
<keyword evidence="7" id="KW-1185">Reference proteome</keyword>
<dbReference type="PANTHER" id="PTHR43245:SF51">
    <property type="entry name" value="SHORT CHAIN DEHYDROGENASE_REDUCTASE FAMILY 42E, MEMBER 2"/>
    <property type="match status" value="1"/>
</dbReference>
<dbReference type="InterPro" id="IPR036291">
    <property type="entry name" value="NAD(P)-bd_dom_sf"/>
</dbReference>
<feature type="compositionally biased region" description="Low complexity" evidence="3">
    <location>
        <begin position="538"/>
        <end position="558"/>
    </location>
</feature>
<evidence type="ECO:0000256" key="4">
    <source>
        <dbReference type="SAM" id="Phobius"/>
    </source>
</evidence>
<dbReference type="GO" id="GO:0016616">
    <property type="term" value="F:oxidoreductase activity, acting on the CH-OH group of donors, NAD or NADP as acceptor"/>
    <property type="evidence" value="ECO:0007669"/>
    <property type="project" value="InterPro"/>
</dbReference>
<feature type="region of interest" description="Disordered" evidence="3">
    <location>
        <begin position="510"/>
        <end position="583"/>
    </location>
</feature>
<dbReference type="OrthoDB" id="2735536at2759"/>
<dbReference type="AlphaFoldDB" id="A0A2J8AC56"/>
<name>A0A2J8AC56_9CHLO</name>
<evidence type="ECO:0000313" key="6">
    <source>
        <dbReference type="EMBL" id="PNH10096.1"/>
    </source>
</evidence>
<keyword evidence="2" id="KW-0560">Oxidoreductase</keyword>
<keyword evidence="4" id="KW-1133">Transmembrane helix</keyword>
<dbReference type="PANTHER" id="PTHR43245">
    <property type="entry name" value="BIFUNCTIONAL POLYMYXIN RESISTANCE PROTEIN ARNA"/>
    <property type="match status" value="1"/>
</dbReference>
<dbReference type="GO" id="GO:0006694">
    <property type="term" value="P:steroid biosynthetic process"/>
    <property type="evidence" value="ECO:0007669"/>
    <property type="project" value="InterPro"/>
</dbReference>
<dbReference type="Gene3D" id="3.40.50.720">
    <property type="entry name" value="NAD(P)-binding Rossmann-like Domain"/>
    <property type="match status" value="1"/>
</dbReference>
<reference evidence="6 7" key="1">
    <citation type="journal article" date="2017" name="Mol. Biol. Evol.">
        <title>The 4-celled Tetrabaena socialis nuclear genome reveals the essential components for genetic control of cell number at the origin of multicellularity in the volvocine lineage.</title>
        <authorList>
            <person name="Featherston J."/>
            <person name="Arakaki Y."/>
            <person name="Hanschen E.R."/>
            <person name="Ferris P.J."/>
            <person name="Michod R.E."/>
            <person name="Olson B.J.S.C."/>
            <person name="Nozaki H."/>
            <person name="Durand P.M."/>
        </authorList>
    </citation>
    <scope>NUCLEOTIDE SEQUENCE [LARGE SCALE GENOMIC DNA]</scope>
    <source>
        <strain evidence="6 7">NIES-571</strain>
    </source>
</reference>
<feature type="region of interest" description="Disordered" evidence="3">
    <location>
        <begin position="279"/>
        <end position="320"/>
    </location>
</feature>
<feature type="domain" description="3-beta hydroxysteroid dehydrogenase/isomerase" evidence="5">
    <location>
        <begin position="351"/>
        <end position="401"/>
    </location>
</feature>
<feature type="transmembrane region" description="Helical" evidence="4">
    <location>
        <begin position="625"/>
        <end position="647"/>
    </location>
</feature>
<sequence>MSPPLTSAGGDWPGANTAAGSEGAVADACTGVGGLDGARAAGSGLVSGAGGASGGGAKQASLAAPCGHSAACRLAATSASLAAAGAAYAASASPRGTRSGRPYGGSGVRCLITGGGGYVGLHLARLLAAEGHSVALFDLRAPDAQTLQATAGGASGGAGLGSGGSHGDVGGCVAAGTGSGGGDAAWAFHVASYGMSGVESLRTEVIHQVNVGGTANLVAAAQAAGVRRFVHVSSYNAVWARQPVRGGDENSAPYLSYNSCPDAYSRTKAAAERMVLEANGSPLGTPSPPQQRRSRASVGSGSGELGNSGSGGLDGSGGAVLGRGGAGVSGSDLPGGGVQVSGGGGRAALAAGAPVLLTCAVRPPAIYGPGELRHTPRILAYARAGLLRFRFGSHEARADWWVRPAHAWANGLHKRAHGFEPTRGGGPCAGSDGQEVQWQGCGWTQWDGGEGGEVYKTGVEHWYKIDRAQKELGWAPQQFDFQEIIGSYTSFAATPAVPLNLSAAGTHGLRMPPRGPFDAPASGGVASSSSEDDLTLPSRSFTTLASSTSRSSISDSSTNLASKAEGDPGGPDPVGPEGGASREAAGLLGDHVRQPAGQLGLDLPAMATPAPIGGYAAAGVPFERLLFIAAPLLLLLMALLLVAGGLGRQTPEL</sequence>
<feature type="compositionally biased region" description="Gly residues" evidence="3">
    <location>
        <begin position="300"/>
        <end position="320"/>
    </location>
</feature>
<comment type="similarity">
    <text evidence="1">Belongs to the 3-beta-HSD family.</text>
</comment>
<proteinExistence type="inferred from homology"/>
<gene>
    <name evidence="6" type="ORF">TSOC_003204</name>
</gene>
<dbReference type="InterPro" id="IPR002225">
    <property type="entry name" value="3Beta_OHSteriod_DH/Estase"/>
</dbReference>
<protein>
    <submittedName>
        <fullName evidence="6">Putative short-chain dehydrogenase/reductase family 42E member 2</fullName>
    </submittedName>
</protein>
<evidence type="ECO:0000256" key="2">
    <source>
        <dbReference type="ARBA" id="ARBA00023002"/>
    </source>
</evidence>
<evidence type="ECO:0000313" key="7">
    <source>
        <dbReference type="Proteomes" id="UP000236333"/>
    </source>
</evidence>
<dbReference type="Proteomes" id="UP000236333">
    <property type="component" value="Unassembled WGS sequence"/>
</dbReference>
<comment type="caution">
    <text evidence="6">The sequence shown here is derived from an EMBL/GenBank/DDBJ whole genome shotgun (WGS) entry which is preliminary data.</text>
</comment>
<dbReference type="InterPro" id="IPR050177">
    <property type="entry name" value="Lipid_A_modif_metabolic_enz"/>
</dbReference>
<dbReference type="EMBL" id="PGGS01000067">
    <property type="protein sequence ID" value="PNH10096.1"/>
    <property type="molecule type" value="Genomic_DNA"/>
</dbReference>
<evidence type="ECO:0000256" key="1">
    <source>
        <dbReference type="ARBA" id="ARBA00009219"/>
    </source>
</evidence>
<evidence type="ECO:0000259" key="5">
    <source>
        <dbReference type="Pfam" id="PF01073"/>
    </source>
</evidence>
<dbReference type="Pfam" id="PF01073">
    <property type="entry name" value="3Beta_HSD"/>
    <property type="match status" value="2"/>
</dbReference>
<accession>A0A2J8AC56</accession>
<feature type="domain" description="3-beta hydroxysteroid dehydrogenase/isomerase" evidence="5">
    <location>
        <begin position="111"/>
        <end position="283"/>
    </location>
</feature>